<dbReference type="EMBL" id="QLST01000005">
    <property type="protein sequence ID" value="RBA28753.1"/>
    <property type="molecule type" value="Genomic_DNA"/>
</dbReference>
<accession>A0A365P2J4</accession>
<feature type="transmembrane region" description="Helical" evidence="8">
    <location>
        <begin position="21"/>
        <end position="45"/>
    </location>
</feature>
<dbReference type="GO" id="GO:0004252">
    <property type="term" value="F:serine-type endopeptidase activity"/>
    <property type="evidence" value="ECO:0007669"/>
    <property type="project" value="InterPro"/>
</dbReference>
<dbReference type="Proteomes" id="UP000253319">
    <property type="component" value="Unassembled WGS sequence"/>
</dbReference>
<comment type="similarity">
    <text evidence="2">Belongs to the peptidase S54 family.</text>
</comment>
<evidence type="ECO:0000259" key="9">
    <source>
        <dbReference type="Pfam" id="PF01694"/>
    </source>
</evidence>
<evidence type="ECO:0000313" key="11">
    <source>
        <dbReference type="EMBL" id="RBA28753.1"/>
    </source>
</evidence>
<evidence type="ECO:0000256" key="3">
    <source>
        <dbReference type="ARBA" id="ARBA00022692"/>
    </source>
</evidence>
<gene>
    <name evidence="11" type="ORF">DPN68_05015</name>
</gene>
<proteinExistence type="inferred from homology"/>
<evidence type="ECO:0000256" key="2">
    <source>
        <dbReference type="ARBA" id="ARBA00009045"/>
    </source>
</evidence>
<name>A0A365P2J4_9FLAO</name>
<dbReference type="PANTHER" id="PTHR43731:SF14">
    <property type="entry name" value="PRESENILIN-ASSOCIATED RHOMBOID-LIKE PROTEIN, MITOCHONDRIAL"/>
    <property type="match status" value="1"/>
</dbReference>
<dbReference type="RefSeq" id="WP_113988555.1">
    <property type="nucleotide sequence ID" value="NZ_QLST01000005.1"/>
</dbReference>
<feature type="domain" description="DUF6576" evidence="10">
    <location>
        <begin position="247"/>
        <end position="280"/>
    </location>
</feature>
<organism evidence="11 12">
    <name type="scientific">Flavobacterium tibetense</name>
    <dbReference type="NCBI Taxonomy" id="2233533"/>
    <lineage>
        <taxon>Bacteria</taxon>
        <taxon>Pseudomonadati</taxon>
        <taxon>Bacteroidota</taxon>
        <taxon>Flavobacteriia</taxon>
        <taxon>Flavobacteriales</taxon>
        <taxon>Flavobacteriaceae</taxon>
        <taxon>Flavobacterium</taxon>
    </lineage>
</organism>
<protein>
    <submittedName>
        <fullName evidence="11">Rhomboid family intramembrane serine protease</fullName>
    </submittedName>
</protein>
<dbReference type="OrthoDB" id="680602at2"/>
<keyword evidence="5 8" id="KW-1133">Transmembrane helix</keyword>
<evidence type="ECO:0000256" key="5">
    <source>
        <dbReference type="ARBA" id="ARBA00022989"/>
    </source>
</evidence>
<feature type="transmembrane region" description="Helical" evidence="8">
    <location>
        <begin position="159"/>
        <end position="179"/>
    </location>
</feature>
<comment type="subcellular location">
    <subcellularLocation>
        <location evidence="1">Membrane</location>
        <topology evidence="1">Multi-pass membrane protein</topology>
    </subcellularLocation>
</comment>
<keyword evidence="3 8" id="KW-0812">Transmembrane</keyword>
<dbReference type="AlphaFoldDB" id="A0A365P2J4"/>
<reference evidence="11 12" key="1">
    <citation type="submission" date="2018-06" db="EMBL/GenBank/DDBJ databases">
        <title>Flavobacterium tibetense sp. nov., isolated from a wetland YonghuCo on Tibetan Plateau.</title>
        <authorList>
            <person name="Xing P."/>
            <person name="Phurbu D."/>
            <person name="Lu H."/>
        </authorList>
    </citation>
    <scope>NUCLEOTIDE SEQUENCE [LARGE SCALE GENOMIC DNA]</scope>
    <source>
        <strain evidence="11 12">YH5</strain>
    </source>
</reference>
<feature type="transmembrane region" description="Helical" evidence="8">
    <location>
        <begin position="101"/>
        <end position="123"/>
    </location>
</feature>
<feature type="region of interest" description="Disordered" evidence="7">
    <location>
        <begin position="226"/>
        <end position="251"/>
    </location>
</feature>
<dbReference type="Pfam" id="PF20216">
    <property type="entry name" value="DUF6576"/>
    <property type="match status" value="1"/>
</dbReference>
<evidence type="ECO:0000256" key="8">
    <source>
        <dbReference type="SAM" id="Phobius"/>
    </source>
</evidence>
<dbReference type="GO" id="GO:0006508">
    <property type="term" value="P:proteolysis"/>
    <property type="evidence" value="ECO:0007669"/>
    <property type="project" value="UniProtKB-KW"/>
</dbReference>
<feature type="domain" description="Peptidase S54 rhomboid" evidence="9">
    <location>
        <begin position="61"/>
        <end position="202"/>
    </location>
</feature>
<feature type="compositionally biased region" description="Basic residues" evidence="7">
    <location>
        <begin position="226"/>
        <end position="236"/>
    </location>
</feature>
<sequence>MNFINDLKLQYKTGGIVQKLIFWNVGIFILSLVFFYQFTKGYFALPNWLALHSNLSVFSQNPWTLFTYVFLHSGFLHLLFNMIVLNFSGRLFTTYFTGRQLFGLFILGGIFSGIVYLLSYFLLGMSSQLVGASGAIMAVLIATATYAPNMSLRIPLIGIVKLWHVAAVILAIDLIQLPIQNTGGHIAHLGGAIFGYLYIKLLQQGTDLSKGISKLQDVVENWSKPKPKHSFKKVHRNTNPTKSSFSNTEKDMHQKKIDAILDKISQSGYDSLTKEEKQYLFKAGK</sequence>
<evidence type="ECO:0000256" key="6">
    <source>
        <dbReference type="ARBA" id="ARBA00023136"/>
    </source>
</evidence>
<dbReference type="InterPro" id="IPR046483">
    <property type="entry name" value="DUF6576"/>
</dbReference>
<dbReference type="InterPro" id="IPR022764">
    <property type="entry name" value="Peptidase_S54_rhomboid_dom"/>
</dbReference>
<dbReference type="SUPFAM" id="SSF144091">
    <property type="entry name" value="Rhomboid-like"/>
    <property type="match status" value="1"/>
</dbReference>
<keyword evidence="11" id="KW-0645">Protease</keyword>
<feature type="compositionally biased region" description="Polar residues" evidence="7">
    <location>
        <begin position="237"/>
        <end position="247"/>
    </location>
</feature>
<dbReference type="Pfam" id="PF01694">
    <property type="entry name" value="Rhomboid"/>
    <property type="match status" value="1"/>
</dbReference>
<evidence type="ECO:0000256" key="4">
    <source>
        <dbReference type="ARBA" id="ARBA00022801"/>
    </source>
</evidence>
<dbReference type="InterPro" id="IPR035952">
    <property type="entry name" value="Rhomboid-like_sf"/>
</dbReference>
<evidence type="ECO:0000313" key="12">
    <source>
        <dbReference type="Proteomes" id="UP000253319"/>
    </source>
</evidence>
<feature type="transmembrane region" description="Helical" evidence="8">
    <location>
        <begin position="185"/>
        <end position="202"/>
    </location>
</feature>
<dbReference type="Gene3D" id="1.20.1540.10">
    <property type="entry name" value="Rhomboid-like"/>
    <property type="match status" value="1"/>
</dbReference>
<keyword evidence="12" id="KW-1185">Reference proteome</keyword>
<dbReference type="InterPro" id="IPR050925">
    <property type="entry name" value="Rhomboid_protease_S54"/>
</dbReference>
<feature type="transmembrane region" description="Helical" evidence="8">
    <location>
        <begin position="65"/>
        <end position="89"/>
    </location>
</feature>
<evidence type="ECO:0000256" key="7">
    <source>
        <dbReference type="SAM" id="MobiDB-lite"/>
    </source>
</evidence>
<evidence type="ECO:0000259" key="10">
    <source>
        <dbReference type="Pfam" id="PF20216"/>
    </source>
</evidence>
<keyword evidence="6 8" id="KW-0472">Membrane</keyword>
<evidence type="ECO:0000256" key="1">
    <source>
        <dbReference type="ARBA" id="ARBA00004141"/>
    </source>
</evidence>
<comment type="caution">
    <text evidence="11">The sequence shown here is derived from an EMBL/GenBank/DDBJ whole genome shotgun (WGS) entry which is preliminary data.</text>
</comment>
<dbReference type="GO" id="GO:0016020">
    <property type="term" value="C:membrane"/>
    <property type="evidence" value="ECO:0007669"/>
    <property type="project" value="UniProtKB-SubCell"/>
</dbReference>
<feature type="transmembrane region" description="Helical" evidence="8">
    <location>
        <begin position="129"/>
        <end position="147"/>
    </location>
</feature>
<dbReference type="PANTHER" id="PTHR43731">
    <property type="entry name" value="RHOMBOID PROTEASE"/>
    <property type="match status" value="1"/>
</dbReference>
<keyword evidence="4" id="KW-0378">Hydrolase</keyword>